<gene>
    <name evidence="1" type="ORF">MRATA1EN22A_LOCUS3821</name>
</gene>
<reference evidence="1" key="1">
    <citation type="submission" date="2023-05" db="EMBL/GenBank/DDBJ databases">
        <authorList>
            <consortium name="ELIXIR-Norway"/>
        </authorList>
    </citation>
    <scope>NUCLEOTIDE SEQUENCE</scope>
</reference>
<name>A0AC59YAH1_RANTA</name>
<reference evidence="1" key="2">
    <citation type="submission" date="2025-03" db="EMBL/GenBank/DDBJ databases">
        <authorList>
            <consortium name="ELIXIR-Norway"/>
            <consortium name="Elixir Norway"/>
        </authorList>
    </citation>
    <scope>NUCLEOTIDE SEQUENCE</scope>
</reference>
<accession>A0AC59YAH1</accession>
<sequence length="115" mass="12454">MKVKGRQNSTTSQNVFSRLSPGPVVTGEGSEPPGQPEWTQPPAGSGRGSKGQGARLSWQPGPGQRQLDSRRSTRTQLQEARGQQAFPRGLAGNCVQSSSAWPESLFFVIRYLQTN</sequence>
<organism evidence="1 2">
    <name type="scientific">Rangifer tarandus platyrhynchus</name>
    <name type="common">Svalbard reindeer</name>
    <dbReference type="NCBI Taxonomy" id="3082113"/>
    <lineage>
        <taxon>Eukaryota</taxon>
        <taxon>Metazoa</taxon>
        <taxon>Chordata</taxon>
        <taxon>Craniata</taxon>
        <taxon>Vertebrata</taxon>
        <taxon>Euteleostomi</taxon>
        <taxon>Mammalia</taxon>
        <taxon>Eutheria</taxon>
        <taxon>Laurasiatheria</taxon>
        <taxon>Artiodactyla</taxon>
        <taxon>Ruminantia</taxon>
        <taxon>Pecora</taxon>
        <taxon>Cervidae</taxon>
        <taxon>Odocoileinae</taxon>
        <taxon>Rangifer</taxon>
    </lineage>
</organism>
<evidence type="ECO:0000313" key="1">
    <source>
        <dbReference type="EMBL" id="CAM9529409.1"/>
    </source>
</evidence>
<proteinExistence type="predicted"/>
<protein>
    <submittedName>
        <fullName evidence="1">Uncharacterized protein</fullName>
    </submittedName>
</protein>
<dbReference type="EMBL" id="OX596095">
    <property type="protein sequence ID" value="CAM9529409.1"/>
    <property type="molecule type" value="Genomic_DNA"/>
</dbReference>
<dbReference type="Proteomes" id="UP001162501">
    <property type="component" value="Chromosome 11"/>
</dbReference>
<evidence type="ECO:0000313" key="2">
    <source>
        <dbReference type="Proteomes" id="UP001162501"/>
    </source>
</evidence>